<dbReference type="EMBL" id="JXTC01000324">
    <property type="protein sequence ID" value="PON65006.1"/>
    <property type="molecule type" value="Genomic_DNA"/>
</dbReference>
<dbReference type="Proteomes" id="UP000237000">
    <property type="component" value="Unassembled WGS sequence"/>
</dbReference>
<name>A0A2P5CVJ3_TREOI</name>
<sequence>MRKIRESRRTASGGRGSRGGWRRIGISAAMEVRRGMIALRMRYKGLDDGLIALAARAYRAALTPLKLTVSDIARGWLDGKFLMQRTKQTVLNQHMLQPAIRQRRNT</sequence>
<dbReference type="AlphaFoldDB" id="A0A2P5CVJ3"/>
<evidence type="ECO:0000256" key="1">
    <source>
        <dbReference type="SAM" id="MobiDB-lite"/>
    </source>
</evidence>
<proteinExistence type="predicted"/>
<gene>
    <name evidence="2" type="ORF">TorRG33x02_272060</name>
</gene>
<feature type="region of interest" description="Disordered" evidence="1">
    <location>
        <begin position="1"/>
        <end position="21"/>
    </location>
</feature>
<dbReference type="OrthoDB" id="10375363at2759"/>
<dbReference type="InParanoid" id="A0A2P5CVJ3"/>
<evidence type="ECO:0000313" key="2">
    <source>
        <dbReference type="EMBL" id="PON65006.1"/>
    </source>
</evidence>
<protein>
    <submittedName>
        <fullName evidence="2">Uncharacterized protein</fullName>
    </submittedName>
</protein>
<organism evidence="2 3">
    <name type="scientific">Trema orientale</name>
    <name type="common">Charcoal tree</name>
    <name type="synonym">Celtis orientalis</name>
    <dbReference type="NCBI Taxonomy" id="63057"/>
    <lineage>
        <taxon>Eukaryota</taxon>
        <taxon>Viridiplantae</taxon>
        <taxon>Streptophyta</taxon>
        <taxon>Embryophyta</taxon>
        <taxon>Tracheophyta</taxon>
        <taxon>Spermatophyta</taxon>
        <taxon>Magnoliopsida</taxon>
        <taxon>eudicotyledons</taxon>
        <taxon>Gunneridae</taxon>
        <taxon>Pentapetalae</taxon>
        <taxon>rosids</taxon>
        <taxon>fabids</taxon>
        <taxon>Rosales</taxon>
        <taxon>Cannabaceae</taxon>
        <taxon>Trema</taxon>
    </lineage>
</organism>
<evidence type="ECO:0000313" key="3">
    <source>
        <dbReference type="Proteomes" id="UP000237000"/>
    </source>
</evidence>
<accession>A0A2P5CVJ3</accession>
<keyword evidence="3" id="KW-1185">Reference proteome</keyword>
<reference evidence="3" key="1">
    <citation type="submission" date="2016-06" db="EMBL/GenBank/DDBJ databases">
        <title>Parallel loss of symbiosis genes in relatives of nitrogen-fixing non-legume Parasponia.</title>
        <authorList>
            <person name="Van Velzen R."/>
            <person name="Holmer R."/>
            <person name="Bu F."/>
            <person name="Rutten L."/>
            <person name="Van Zeijl A."/>
            <person name="Liu W."/>
            <person name="Santuari L."/>
            <person name="Cao Q."/>
            <person name="Sharma T."/>
            <person name="Shen D."/>
            <person name="Roswanjaya Y."/>
            <person name="Wardhani T."/>
            <person name="Kalhor M.S."/>
            <person name="Jansen J."/>
            <person name="Van den Hoogen J."/>
            <person name="Gungor B."/>
            <person name="Hartog M."/>
            <person name="Hontelez J."/>
            <person name="Verver J."/>
            <person name="Yang W.-C."/>
            <person name="Schijlen E."/>
            <person name="Repin R."/>
            <person name="Schilthuizen M."/>
            <person name="Schranz E."/>
            <person name="Heidstra R."/>
            <person name="Miyata K."/>
            <person name="Fedorova E."/>
            <person name="Kohlen W."/>
            <person name="Bisseling T."/>
            <person name="Smit S."/>
            <person name="Geurts R."/>
        </authorList>
    </citation>
    <scope>NUCLEOTIDE SEQUENCE [LARGE SCALE GENOMIC DNA]</scope>
    <source>
        <strain evidence="3">cv. RG33-2</strain>
    </source>
</reference>
<comment type="caution">
    <text evidence="2">The sequence shown here is derived from an EMBL/GenBank/DDBJ whole genome shotgun (WGS) entry which is preliminary data.</text>
</comment>